<evidence type="ECO:0000313" key="2">
    <source>
        <dbReference type="EMBL" id="SCY49206.1"/>
    </source>
</evidence>
<sequence length="104" mass="11424">MPENDRPTAAEWAKRAEEDLAGVTDDLRFLVEEILEPLIQSQNERQWDDDARVIYEASGRLGRAANIAAEIGGIWEYLQGEVQRAEDQSSSSSSGSGSGNGFTH</sequence>
<keyword evidence="3" id="KW-1185">Reference proteome</keyword>
<protein>
    <submittedName>
        <fullName evidence="2">Uncharacterized protein</fullName>
    </submittedName>
</protein>
<accession>A0A0P9CCK5</accession>
<evidence type="ECO:0000313" key="3">
    <source>
        <dbReference type="Proteomes" id="UP000183104"/>
    </source>
</evidence>
<dbReference type="RefSeq" id="WP_054965613.1">
    <property type="nucleotide sequence ID" value="NZ_FMUN01000006.1"/>
</dbReference>
<proteinExistence type="predicted"/>
<gene>
    <name evidence="2" type="ORF">SAMN05661077_2285</name>
</gene>
<dbReference type="EMBL" id="FMUN01000006">
    <property type="protein sequence ID" value="SCY49206.1"/>
    <property type="molecule type" value="Genomic_DNA"/>
</dbReference>
<dbReference type="AlphaFoldDB" id="A0A0P9CCK5"/>
<reference evidence="3" key="1">
    <citation type="submission" date="2016-10" db="EMBL/GenBank/DDBJ databases">
        <authorList>
            <person name="Varghese N."/>
        </authorList>
    </citation>
    <scope>NUCLEOTIDE SEQUENCE [LARGE SCALE GENOMIC DNA]</scope>
    <source>
        <strain evidence="3">HL 19</strain>
    </source>
</reference>
<evidence type="ECO:0000256" key="1">
    <source>
        <dbReference type="SAM" id="MobiDB-lite"/>
    </source>
</evidence>
<feature type="region of interest" description="Disordered" evidence="1">
    <location>
        <begin position="82"/>
        <end position="104"/>
    </location>
</feature>
<dbReference type="Proteomes" id="UP000183104">
    <property type="component" value="Unassembled WGS sequence"/>
</dbReference>
<organism evidence="2 3">
    <name type="scientific">Thiohalorhabdus denitrificans</name>
    <dbReference type="NCBI Taxonomy" id="381306"/>
    <lineage>
        <taxon>Bacteria</taxon>
        <taxon>Pseudomonadati</taxon>
        <taxon>Pseudomonadota</taxon>
        <taxon>Gammaproteobacteria</taxon>
        <taxon>Thiohalorhabdales</taxon>
        <taxon>Thiohalorhabdaceae</taxon>
        <taxon>Thiohalorhabdus</taxon>
    </lineage>
</organism>
<name>A0A0P9CCK5_9GAMM</name>